<dbReference type="Proteomes" id="UP001645859">
    <property type="component" value="Unassembled WGS sequence"/>
</dbReference>
<feature type="transmembrane region" description="Helical" evidence="1">
    <location>
        <begin position="66"/>
        <end position="90"/>
    </location>
</feature>
<evidence type="ECO:0000313" key="2">
    <source>
        <dbReference type="EMBL" id="MBL3678768.1"/>
    </source>
</evidence>
<evidence type="ECO:0000313" key="3">
    <source>
        <dbReference type="Proteomes" id="UP001645859"/>
    </source>
</evidence>
<sequence length="98" mass="10419">MTGPKRTLAQRVLRLAGGVWCVFGVFVAASALSLRLDVARNAAFGAVAAVIGLILLLWYPRRHDRTALAVGFIALFLGLIFIAAAAIRVFSEGFAVFG</sequence>
<protein>
    <submittedName>
        <fullName evidence="2">Uncharacterized protein</fullName>
    </submittedName>
</protein>
<gene>
    <name evidence="2" type="ORF">D3230_05585</name>
</gene>
<keyword evidence="1" id="KW-1133">Transmembrane helix</keyword>
<keyword evidence="1" id="KW-0812">Transmembrane</keyword>
<evidence type="ECO:0000256" key="1">
    <source>
        <dbReference type="SAM" id="Phobius"/>
    </source>
</evidence>
<organism evidence="2 3">
    <name type="scientific">Leucobacter chromiireducens subsp. solipictus</name>
    <dbReference type="NCBI Taxonomy" id="398235"/>
    <lineage>
        <taxon>Bacteria</taxon>
        <taxon>Bacillati</taxon>
        <taxon>Actinomycetota</taxon>
        <taxon>Actinomycetes</taxon>
        <taxon>Micrococcales</taxon>
        <taxon>Microbacteriaceae</taxon>
        <taxon>Leucobacter</taxon>
    </lineage>
</organism>
<comment type="caution">
    <text evidence="2">The sequence shown here is derived from an EMBL/GenBank/DDBJ whole genome shotgun (WGS) entry which is preliminary data.</text>
</comment>
<name>A0ABS1SHL7_9MICO</name>
<proteinExistence type="predicted"/>
<accession>A0ABS1SHL7</accession>
<keyword evidence="3" id="KW-1185">Reference proteome</keyword>
<dbReference type="EMBL" id="QYAC01000002">
    <property type="protein sequence ID" value="MBL3678768.1"/>
    <property type="molecule type" value="Genomic_DNA"/>
</dbReference>
<dbReference type="RefSeq" id="WP_202344009.1">
    <property type="nucleotide sequence ID" value="NZ_BAAAPI010000008.1"/>
</dbReference>
<feature type="transmembrane region" description="Helical" evidence="1">
    <location>
        <begin position="12"/>
        <end position="32"/>
    </location>
</feature>
<feature type="transmembrane region" description="Helical" evidence="1">
    <location>
        <begin position="38"/>
        <end position="59"/>
    </location>
</feature>
<keyword evidence="1" id="KW-0472">Membrane</keyword>
<reference evidence="2 3" key="1">
    <citation type="submission" date="2018-09" db="EMBL/GenBank/DDBJ databases">
        <title>Comparative genomics of Leucobacter spp.</title>
        <authorList>
            <person name="Reis A.C."/>
            <person name="Kolvenbach B.A."/>
            <person name="Corvini P.F.X."/>
            <person name="Nunes O.C."/>
        </authorList>
    </citation>
    <scope>NUCLEOTIDE SEQUENCE [LARGE SCALE GENOMIC DNA]</scope>
    <source>
        <strain evidence="2 3">TAN 31504</strain>
    </source>
</reference>